<feature type="compositionally biased region" description="Polar residues" evidence="1">
    <location>
        <begin position="95"/>
        <end position="113"/>
    </location>
</feature>
<reference evidence="3" key="2">
    <citation type="submission" date="2021-08" db="EMBL/GenBank/DDBJ databases">
        <authorList>
            <person name="Eriksson T."/>
        </authorList>
    </citation>
    <scope>NUCLEOTIDE SEQUENCE</scope>
    <source>
        <strain evidence="3">Stoneville</strain>
        <tissue evidence="3">Whole head</tissue>
    </source>
</reference>
<evidence type="ECO:0000313" key="3">
    <source>
        <dbReference type="EMBL" id="KAH0815737.1"/>
    </source>
</evidence>
<reference evidence="3" key="1">
    <citation type="journal article" date="2020" name="J Insects Food Feed">
        <title>The yellow mealworm (Tenebrio molitor) genome: a resource for the emerging insects as food and feed industry.</title>
        <authorList>
            <person name="Eriksson T."/>
            <person name="Andere A."/>
            <person name="Kelstrup H."/>
            <person name="Emery V."/>
            <person name="Picard C."/>
        </authorList>
    </citation>
    <scope>NUCLEOTIDE SEQUENCE</scope>
    <source>
        <strain evidence="3">Stoneville</strain>
        <tissue evidence="3">Whole head</tissue>
    </source>
</reference>
<dbReference type="EMBL" id="JABDTM020022681">
    <property type="protein sequence ID" value="KAH0815737.1"/>
    <property type="molecule type" value="Genomic_DNA"/>
</dbReference>
<dbReference type="InterPro" id="IPR006579">
    <property type="entry name" value="Pre_C2HC_dom"/>
</dbReference>
<dbReference type="AlphaFoldDB" id="A0A8J6LCL9"/>
<gene>
    <name evidence="3" type="ORF">GEV33_007056</name>
</gene>
<dbReference type="SMART" id="SM00596">
    <property type="entry name" value="PRE_C2HC"/>
    <property type="match status" value="1"/>
</dbReference>
<keyword evidence="4" id="KW-1185">Reference proteome</keyword>
<dbReference type="PANTHER" id="PTHR33273:SF2">
    <property type="entry name" value="ENDONUCLEASE_EXONUCLEASE_PHOSPHATASE DOMAIN-CONTAINING PROTEIN"/>
    <property type="match status" value="1"/>
</dbReference>
<evidence type="ECO:0000256" key="1">
    <source>
        <dbReference type="SAM" id="MobiDB-lite"/>
    </source>
</evidence>
<feature type="domain" description="Pre-C2HC" evidence="2">
    <location>
        <begin position="217"/>
        <end position="283"/>
    </location>
</feature>
<proteinExistence type="predicted"/>
<evidence type="ECO:0000259" key="2">
    <source>
        <dbReference type="SMART" id="SM00596"/>
    </source>
</evidence>
<dbReference type="Pfam" id="PF07530">
    <property type="entry name" value="PRE_C2HC"/>
    <property type="match status" value="1"/>
</dbReference>
<accession>A0A8J6LCL9</accession>
<comment type="caution">
    <text evidence="3">The sequence shown here is derived from an EMBL/GenBank/DDBJ whole genome shotgun (WGS) entry which is preliminary data.</text>
</comment>
<protein>
    <recommendedName>
        <fullName evidence="2">Pre-C2HC domain-containing protein</fullName>
    </recommendedName>
</protein>
<name>A0A8J6LCL9_TENMO</name>
<sequence length="606" mass="68340">MRNELFAVRQEVQLLPREKQGHEQMRNHLVTNCARLALLEESQRLTNVSPPLSPAPAHSQQAEPPDSEIKMEETVEPETEAPFTKVQGRYRKRPTSNPDPVAQTVNSGPSRESPSAEAPKKVKRTNPQVPQTQPTRPAPAKTVVQQKPPPESKIPPVIIRDASKWSSSCVDGIRVNPVTSDDFRALIHLLEERKVPFHSFTLPEEKTLRAVFRTVPLDDVKSDLESQGLAPIKVTRMISTRSKKPLPLILVEVLKDQKQIFQLRSVCHLLITVERPHKKGTTAQCHRCQRFHHSQQHCRAHPMCVKCGDKHDSQACKKAKTVPDNCEEKILKPKSIRPPTKARDLQRAVESLESWFRTWLIDVNPEKSNAILFTKRHFRPGGEIAMFNRVIPWTPVVKYLGVKMRPNTQTHLYATPSITTNTCHSPTNGRSVCSSDRTEEQPPLPVPRDVLSVAFVSELRIFPLVVTHKREHSVDAIYSPLSSRDLFFQQSPHRTLDLLGSQLEVDQQGGTIHQPSTVAKRLARHFAFERSRVLTPVPPDQIRRMLGQYQPLSTYHLPSAPILTIPIPNLPVSVAEKALESLSSPLSFGGNGKCIISLIHQLRLLR</sequence>
<dbReference type="Proteomes" id="UP000719412">
    <property type="component" value="Unassembled WGS sequence"/>
</dbReference>
<feature type="compositionally biased region" description="Polar residues" evidence="1">
    <location>
        <begin position="125"/>
        <end position="135"/>
    </location>
</feature>
<dbReference type="PANTHER" id="PTHR33273">
    <property type="entry name" value="DOMAIN-CONTAINING PROTEIN, PUTATIVE-RELATED"/>
    <property type="match status" value="1"/>
</dbReference>
<organism evidence="3 4">
    <name type="scientific">Tenebrio molitor</name>
    <name type="common">Yellow mealworm beetle</name>
    <dbReference type="NCBI Taxonomy" id="7067"/>
    <lineage>
        <taxon>Eukaryota</taxon>
        <taxon>Metazoa</taxon>
        <taxon>Ecdysozoa</taxon>
        <taxon>Arthropoda</taxon>
        <taxon>Hexapoda</taxon>
        <taxon>Insecta</taxon>
        <taxon>Pterygota</taxon>
        <taxon>Neoptera</taxon>
        <taxon>Endopterygota</taxon>
        <taxon>Coleoptera</taxon>
        <taxon>Polyphaga</taxon>
        <taxon>Cucujiformia</taxon>
        <taxon>Tenebrionidae</taxon>
        <taxon>Tenebrio</taxon>
    </lineage>
</organism>
<feature type="region of interest" description="Disordered" evidence="1">
    <location>
        <begin position="47"/>
        <end position="155"/>
    </location>
</feature>
<evidence type="ECO:0000313" key="4">
    <source>
        <dbReference type="Proteomes" id="UP000719412"/>
    </source>
</evidence>